<organism evidence="1 2">
    <name type="scientific">Levilactobacillus brevis (strain ATCC 367 / BCRC 12310 / CIP 105137 / JCM 1170 / LMG 11437 / NCIMB 947 / NCTC 947)</name>
    <name type="common">Lactobacillus brevis</name>
    <dbReference type="NCBI Taxonomy" id="387344"/>
    <lineage>
        <taxon>Bacteria</taxon>
        <taxon>Bacillati</taxon>
        <taxon>Bacillota</taxon>
        <taxon>Bacilli</taxon>
        <taxon>Lactobacillales</taxon>
        <taxon>Lactobacillaceae</taxon>
        <taxon>Levilactobacillus</taxon>
    </lineage>
</organism>
<dbReference type="Proteomes" id="UP000001652">
    <property type="component" value="Chromosome"/>
</dbReference>
<dbReference type="EMBL" id="CP000416">
    <property type="protein sequence ID" value="ABJ65019.1"/>
    <property type="molecule type" value="Genomic_DNA"/>
</dbReference>
<name>Q03P53_LEVBA</name>
<proteinExistence type="predicted"/>
<evidence type="ECO:0000313" key="1">
    <source>
        <dbReference type="EMBL" id="ABJ65019.1"/>
    </source>
</evidence>
<dbReference type="STRING" id="387344.LVIS_1960"/>
<reference evidence="1 2" key="1">
    <citation type="journal article" date="2006" name="Proc. Natl. Acad. Sci. U.S.A.">
        <title>Comparative genomics of the lactic acid bacteria.</title>
        <authorList>
            <person name="Makarova K."/>
            <person name="Slesarev A."/>
            <person name="Wolf Y."/>
            <person name="Sorokin A."/>
            <person name="Mirkin B."/>
            <person name="Koonin E."/>
            <person name="Pavlov A."/>
            <person name="Pavlova N."/>
            <person name="Karamychev V."/>
            <person name="Polouchine N."/>
            <person name="Shakhova V."/>
            <person name="Grigoriev I."/>
            <person name="Lou Y."/>
            <person name="Rohksar D."/>
            <person name="Lucas S."/>
            <person name="Huang K."/>
            <person name="Goodstein D.M."/>
            <person name="Hawkins T."/>
            <person name="Plengvidhya V."/>
            <person name="Welker D."/>
            <person name="Hughes J."/>
            <person name="Goh Y."/>
            <person name="Benson A."/>
            <person name="Baldwin K."/>
            <person name="Lee J.H."/>
            <person name="Diaz-Muniz I."/>
            <person name="Dosti B."/>
            <person name="Smeianov V."/>
            <person name="Wechter W."/>
            <person name="Barabote R."/>
            <person name="Lorca G."/>
            <person name="Altermann E."/>
            <person name="Barrangou R."/>
            <person name="Ganesan B."/>
            <person name="Xie Y."/>
            <person name="Rawsthorne H."/>
            <person name="Tamir D."/>
            <person name="Parker C."/>
            <person name="Breidt F."/>
            <person name="Broadbent J."/>
            <person name="Hutkins R."/>
            <person name="O'Sullivan D."/>
            <person name="Steele J."/>
            <person name="Unlu G."/>
            <person name="Saier M."/>
            <person name="Klaenhammer T."/>
            <person name="Richardson P."/>
            <person name="Kozyavkin S."/>
            <person name="Weimer B."/>
            <person name="Mills D."/>
        </authorList>
    </citation>
    <scope>NUCLEOTIDE SEQUENCE [LARGE SCALE GENOMIC DNA]</scope>
    <source>
        <strain evidence="2">ATCC 367 / BCRC 12310 / CIP 105137 / JCM 1170 / LMG 11437 / NCIMB 947 / NCTC 947</strain>
    </source>
</reference>
<dbReference type="HOGENOM" id="CLU_3374326_0_0_9"/>
<sequence>MMNLTTQMKMISAACCECNVPFCVAQNRDFPAKP</sequence>
<evidence type="ECO:0000313" key="2">
    <source>
        <dbReference type="Proteomes" id="UP000001652"/>
    </source>
</evidence>
<protein>
    <submittedName>
        <fullName evidence="1">Uncharacterized protein</fullName>
    </submittedName>
</protein>
<dbReference type="AlphaFoldDB" id="Q03P53"/>
<gene>
    <name evidence="1" type="ordered locus">LVIS_1960</name>
</gene>
<keyword evidence="2" id="KW-1185">Reference proteome</keyword>
<dbReference type="KEGG" id="lbr:LVIS_1960"/>
<accession>Q03P53</accession>